<keyword evidence="2" id="KW-0805">Transcription regulation</keyword>
<keyword evidence="3" id="KW-0238">DNA-binding</keyword>
<dbReference type="SUPFAM" id="SSF46785">
    <property type="entry name" value="Winged helix' DNA-binding domain"/>
    <property type="match status" value="1"/>
</dbReference>
<dbReference type="Gene3D" id="1.10.10.10">
    <property type="entry name" value="Winged helix-like DNA-binding domain superfamily/Winged helix DNA-binding domain"/>
    <property type="match status" value="1"/>
</dbReference>
<protein>
    <recommendedName>
        <fullName evidence="5">HTH lysR-type domain-containing protein</fullName>
    </recommendedName>
</protein>
<comment type="caution">
    <text evidence="6">The sequence shown here is derived from an EMBL/GenBank/DDBJ whole genome shotgun (WGS) entry which is preliminary data.</text>
</comment>
<dbReference type="FunFam" id="1.10.10.10:FF:000001">
    <property type="entry name" value="LysR family transcriptional regulator"/>
    <property type="match status" value="1"/>
</dbReference>
<dbReference type="SUPFAM" id="SSF53850">
    <property type="entry name" value="Periplasmic binding protein-like II"/>
    <property type="match status" value="1"/>
</dbReference>
<organism evidence="6 7">
    <name type="scientific">Halobacteriovorax marinus</name>
    <dbReference type="NCBI Taxonomy" id="97084"/>
    <lineage>
        <taxon>Bacteria</taxon>
        <taxon>Pseudomonadati</taxon>
        <taxon>Bdellovibrionota</taxon>
        <taxon>Bacteriovoracia</taxon>
        <taxon>Bacteriovoracales</taxon>
        <taxon>Halobacteriovoraceae</taxon>
        <taxon>Halobacteriovorax</taxon>
    </lineage>
</organism>
<reference evidence="7" key="1">
    <citation type="journal article" date="2017" name="Proc. Natl. Acad. Sci. U.S.A.">
        <title>Simulation of Deepwater Horizon oil plume reveals substrate specialization within a complex community of hydrocarbon-degraders.</title>
        <authorList>
            <person name="Hu P."/>
            <person name="Dubinsky E.A."/>
            <person name="Probst A.J."/>
            <person name="Wang J."/>
            <person name="Sieber C.M.K."/>
            <person name="Tom L.M."/>
            <person name="Gardinali P."/>
            <person name="Banfield J.F."/>
            <person name="Atlas R.M."/>
            <person name="Andersen G.L."/>
        </authorList>
    </citation>
    <scope>NUCLEOTIDE SEQUENCE [LARGE SCALE GENOMIC DNA]</scope>
</reference>
<dbReference type="EMBL" id="MAAO01000006">
    <property type="protein sequence ID" value="OUR96356.1"/>
    <property type="molecule type" value="Genomic_DNA"/>
</dbReference>
<dbReference type="InterPro" id="IPR036390">
    <property type="entry name" value="WH_DNA-bd_sf"/>
</dbReference>
<evidence type="ECO:0000256" key="2">
    <source>
        <dbReference type="ARBA" id="ARBA00023015"/>
    </source>
</evidence>
<dbReference type="Gene3D" id="3.40.190.290">
    <property type="match status" value="1"/>
</dbReference>
<dbReference type="Pfam" id="PF00126">
    <property type="entry name" value="HTH_1"/>
    <property type="match status" value="1"/>
</dbReference>
<dbReference type="AlphaFoldDB" id="A0A1Y5F636"/>
<dbReference type="InterPro" id="IPR005119">
    <property type="entry name" value="LysR_subst-bd"/>
</dbReference>
<dbReference type="InterPro" id="IPR036388">
    <property type="entry name" value="WH-like_DNA-bd_sf"/>
</dbReference>
<keyword evidence="4" id="KW-0804">Transcription</keyword>
<sequence>MNYNFNYLHCFTVLADTLNFSRAGKLLKIAQPAVSRNIKNLEEQMGVDLFFRTNKQVTLTPAGLKLKGELSGVLESINDSLKIVAEGAREISGHIRVGAMPESGRFDIAPLMQKFVKNNPGVTYQLELLSNVELDRKLKSNELDFIFGLTENISEGKRSYKLVDQKSYLVTSPKSDSFSSGKISDVDFVGYRINDPLLEIYFKEHYPKSSYNKASIKFIINDHEALIELIKKNTNLYGVLPEHSFPVKEALKKRSIVIVRNKFVASSIYLSTNEMNQYTKLFKEFIGFTLNRYK</sequence>
<name>A0A1Y5F636_9BACT</name>
<dbReference type="PRINTS" id="PR00039">
    <property type="entry name" value="HTHLYSR"/>
</dbReference>
<dbReference type="GO" id="GO:0000976">
    <property type="term" value="F:transcription cis-regulatory region binding"/>
    <property type="evidence" value="ECO:0007669"/>
    <property type="project" value="TreeGrafter"/>
</dbReference>
<dbReference type="CDD" id="cd05466">
    <property type="entry name" value="PBP2_LTTR_substrate"/>
    <property type="match status" value="1"/>
</dbReference>
<evidence type="ECO:0000256" key="3">
    <source>
        <dbReference type="ARBA" id="ARBA00023125"/>
    </source>
</evidence>
<dbReference type="PROSITE" id="PS50931">
    <property type="entry name" value="HTH_LYSR"/>
    <property type="match status" value="1"/>
</dbReference>
<feature type="domain" description="HTH lysR-type" evidence="5">
    <location>
        <begin position="1"/>
        <end position="60"/>
    </location>
</feature>
<proteinExistence type="inferred from homology"/>
<accession>A0A1Y5F636</accession>
<evidence type="ECO:0000256" key="1">
    <source>
        <dbReference type="ARBA" id="ARBA00009437"/>
    </source>
</evidence>
<comment type="similarity">
    <text evidence="1">Belongs to the LysR transcriptional regulatory family.</text>
</comment>
<dbReference type="PANTHER" id="PTHR30126">
    <property type="entry name" value="HTH-TYPE TRANSCRIPTIONAL REGULATOR"/>
    <property type="match status" value="1"/>
</dbReference>
<dbReference type="GO" id="GO:0003700">
    <property type="term" value="F:DNA-binding transcription factor activity"/>
    <property type="evidence" value="ECO:0007669"/>
    <property type="project" value="InterPro"/>
</dbReference>
<evidence type="ECO:0000313" key="6">
    <source>
        <dbReference type="EMBL" id="OUR96356.1"/>
    </source>
</evidence>
<evidence type="ECO:0000256" key="4">
    <source>
        <dbReference type="ARBA" id="ARBA00023163"/>
    </source>
</evidence>
<dbReference type="Proteomes" id="UP000196531">
    <property type="component" value="Unassembled WGS sequence"/>
</dbReference>
<evidence type="ECO:0000313" key="7">
    <source>
        <dbReference type="Proteomes" id="UP000196531"/>
    </source>
</evidence>
<evidence type="ECO:0000259" key="5">
    <source>
        <dbReference type="PROSITE" id="PS50931"/>
    </source>
</evidence>
<dbReference type="InterPro" id="IPR000847">
    <property type="entry name" value="LysR_HTH_N"/>
</dbReference>
<dbReference type="PANTHER" id="PTHR30126:SF40">
    <property type="entry name" value="HTH-TYPE TRANSCRIPTIONAL REGULATOR GLTR"/>
    <property type="match status" value="1"/>
</dbReference>
<dbReference type="Pfam" id="PF03466">
    <property type="entry name" value="LysR_substrate"/>
    <property type="match status" value="1"/>
</dbReference>
<gene>
    <name evidence="6" type="ORF">A9Q84_08350</name>
</gene>